<accession>A0ABS5DU67</accession>
<comment type="caution">
    <text evidence="1">The sequence shown here is derived from an EMBL/GenBank/DDBJ whole genome shotgun (WGS) entry which is preliminary data.</text>
</comment>
<gene>
    <name evidence="1" type="ORF">KAK11_03745</name>
</gene>
<dbReference type="EMBL" id="JAGQDG010000001">
    <property type="protein sequence ID" value="MBQ0934431.1"/>
    <property type="molecule type" value="Genomic_DNA"/>
</dbReference>
<evidence type="ECO:0000313" key="2">
    <source>
        <dbReference type="Proteomes" id="UP000672097"/>
    </source>
</evidence>
<dbReference type="RefSeq" id="WP_210806272.1">
    <property type="nucleotide sequence ID" value="NZ_JAGQDG010000001.1"/>
</dbReference>
<sequence>MSQTPSTPPPAAIAAAWAVAWADAGLPGLGHELRDALWAAYAQPQRRYHTQQHLSECLALWEALRPYAEYPGEVGLALWFHDAVYEVKANDNELRSADWARQALLAAGAEAAMAQRVHALVMATCHAAPTATADEALLVDIDLAILGADAARFAEYERQVRDEYAWVPGFLYRRKRREVMRGFAQRQPLYLTSAVRDRLEAQARRNLAAYSA</sequence>
<keyword evidence="2" id="KW-1185">Reference proteome</keyword>
<keyword evidence="1" id="KW-0675">Receptor</keyword>
<dbReference type="PIRSF" id="PIRSF035170">
    <property type="entry name" value="HD_phosphohydro"/>
    <property type="match status" value="1"/>
</dbReference>
<organism evidence="1 2">
    <name type="scientific">Ideonella paludis</name>
    <dbReference type="NCBI Taxonomy" id="1233411"/>
    <lineage>
        <taxon>Bacteria</taxon>
        <taxon>Pseudomonadati</taxon>
        <taxon>Pseudomonadota</taxon>
        <taxon>Betaproteobacteria</taxon>
        <taxon>Burkholderiales</taxon>
        <taxon>Sphaerotilaceae</taxon>
        <taxon>Ideonella</taxon>
    </lineage>
</organism>
<proteinExistence type="predicted"/>
<dbReference type="PANTHER" id="PTHR21174">
    <property type="match status" value="1"/>
</dbReference>
<protein>
    <submittedName>
        <fullName evidence="1">N-methyl-D-aspartate receptor NMDAR2C subunit</fullName>
    </submittedName>
</protein>
<evidence type="ECO:0000313" key="1">
    <source>
        <dbReference type="EMBL" id="MBQ0934431.1"/>
    </source>
</evidence>
<dbReference type="PANTHER" id="PTHR21174:SF0">
    <property type="entry name" value="HD PHOSPHOHYDROLASE FAMILY PROTEIN-RELATED"/>
    <property type="match status" value="1"/>
</dbReference>
<dbReference type="InterPro" id="IPR009218">
    <property type="entry name" value="HD_phosphohydro"/>
</dbReference>
<dbReference type="Proteomes" id="UP000672097">
    <property type="component" value="Unassembled WGS sequence"/>
</dbReference>
<reference evidence="1 2" key="1">
    <citation type="submission" date="2021-04" db="EMBL/GenBank/DDBJ databases">
        <title>The genome sequence of type strain Ideonella paludis KCTC 32238.</title>
        <authorList>
            <person name="Liu Y."/>
        </authorList>
    </citation>
    <scope>NUCLEOTIDE SEQUENCE [LARGE SCALE GENOMIC DNA]</scope>
    <source>
        <strain evidence="1 2">KCTC 32238</strain>
    </source>
</reference>
<name>A0ABS5DU67_9BURK</name>
<dbReference type="SUPFAM" id="SSF109604">
    <property type="entry name" value="HD-domain/PDEase-like"/>
    <property type="match status" value="1"/>
</dbReference>